<proteinExistence type="predicted"/>
<feature type="compositionally biased region" description="Basic residues" evidence="3">
    <location>
        <begin position="107"/>
        <end position="122"/>
    </location>
</feature>
<evidence type="ECO:0000256" key="1">
    <source>
        <dbReference type="ARBA" id="ARBA00022737"/>
    </source>
</evidence>
<keyword evidence="5" id="KW-1185">Reference proteome</keyword>
<keyword evidence="1" id="KW-0677">Repeat</keyword>
<feature type="region of interest" description="Disordered" evidence="3">
    <location>
        <begin position="36"/>
        <end position="56"/>
    </location>
</feature>
<evidence type="ECO:0000313" key="5">
    <source>
        <dbReference type="Proteomes" id="UP000054166"/>
    </source>
</evidence>
<reference evidence="4 5" key="1">
    <citation type="submission" date="2014-04" db="EMBL/GenBank/DDBJ databases">
        <authorList>
            <consortium name="DOE Joint Genome Institute"/>
            <person name="Kuo A."/>
            <person name="Tarkka M."/>
            <person name="Buscot F."/>
            <person name="Kohler A."/>
            <person name="Nagy L.G."/>
            <person name="Floudas D."/>
            <person name="Copeland A."/>
            <person name="Barry K.W."/>
            <person name="Cichocki N."/>
            <person name="Veneault-Fourrey C."/>
            <person name="LaButti K."/>
            <person name="Lindquist E.A."/>
            <person name="Lipzen A."/>
            <person name="Lundell T."/>
            <person name="Morin E."/>
            <person name="Murat C."/>
            <person name="Sun H."/>
            <person name="Tunlid A."/>
            <person name="Henrissat B."/>
            <person name="Grigoriev I.V."/>
            <person name="Hibbett D.S."/>
            <person name="Martin F."/>
            <person name="Nordberg H.P."/>
            <person name="Cantor M.N."/>
            <person name="Hua S.X."/>
        </authorList>
    </citation>
    <scope>NUCLEOTIDE SEQUENCE [LARGE SCALE GENOMIC DNA]</scope>
    <source>
        <strain evidence="4 5">F 1598</strain>
    </source>
</reference>
<dbReference type="Pfam" id="PF12854">
    <property type="entry name" value="PPR_1"/>
    <property type="match status" value="1"/>
</dbReference>
<dbReference type="Pfam" id="PF13812">
    <property type="entry name" value="PPR_3"/>
    <property type="match status" value="1"/>
</dbReference>
<reference evidence="5" key="2">
    <citation type="submission" date="2015-01" db="EMBL/GenBank/DDBJ databases">
        <title>Evolutionary Origins and Diversification of the Mycorrhizal Mutualists.</title>
        <authorList>
            <consortium name="DOE Joint Genome Institute"/>
            <consortium name="Mycorrhizal Genomics Consortium"/>
            <person name="Kohler A."/>
            <person name="Kuo A."/>
            <person name="Nagy L.G."/>
            <person name="Floudas D."/>
            <person name="Copeland A."/>
            <person name="Barry K.W."/>
            <person name="Cichocki N."/>
            <person name="Veneault-Fourrey C."/>
            <person name="LaButti K."/>
            <person name="Lindquist E.A."/>
            <person name="Lipzen A."/>
            <person name="Lundell T."/>
            <person name="Morin E."/>
            <person name="Murat C."/>
            <person name="Riley R."/>
            <person name="Ohm R."/>
            <person name="Sun H."/>
            <person name="Tunlid A."/>
            <person name="Henrissat B."/>
            <person name="Grigoriev I.V."/>
            <person name="Hibbett D.S."/>
            <person name="Martin F."/>
        </authorList>
    </citation>
    <scope>NUCLEOTIDE SEQUENCE [LARGE SCALE GENOMIC DNA]</scope>
    <source>
        <strain evidence="5">F 1598</strain>
    </source>
</reference>
<dbReference type="Pfam" id="PF13041">
    <property type="entry name" value="PPR_2"/>
    <property type="match status" value="1"/>
</dbReference>
<feature type="compositionally biased region" description="Basic and acidic residues" evidence="3">
    <location>
        <begin position="1011"/>
        <end position="1020"/>
    </location>
</feature>
<feature type="repeat" description="PPR" evidence="2">
    <location>
        <begin position="738"/>
        <end position="772"/>
    </location>
</feature>
<dbReference type="Gene3D" id="1.25.40.10">
    <property type="entry name" value="Tetratricopeptide repeat domain"/>
    <property type="match status" value="4"/>
</dbReference>
<gene>
    <name evidence="4" type="ORF">PILCRDRAFT_59320</name>
</gene>
<dbReference type="AlphaFoldDB" id="A0A0C3G4N8"/>
<dbReference type="STRING" id="765440.A0A0C3G4N8"/>
<dbReference type="EMBL" id="KN832972">
    <property type="protein sequence ID" value="KIM91205.1"/>
    <property type="molecule type" value="Genomic_DNA"/>
</dbReference>
<dbReference type="NCBIfam" id="TIGR00756">
    <property type="entry name" value="PPR"/>
    <property type="match status" value="2"/>
</dbReference>
<feature type="repeat" description="PPR" evidence="2">
    <location>
        <begin position="857"/>
        <end position="891"/>
    </location>
</feature>
<feature type="repeat" description="PPR" evidence="2">
    <location>
        <begin position="553"/>
        <end position="587"/>
    </location>
</feature>
<dbReference type="Pfam" id="PF01535">
    <property type="entry name" value="PPR"/>
    <property type="match status" value="3"/>
</dbReference>
<feature type="repeat" description="PPR" evidence="2">
    <location>
        <begin position="697"/>
        <end position="727"/>
    </location>
</feature>
<evidence type="ECO:0000256" key="3">
    <source>
        <dbReference type="SAM" id="MobiDB-lite"/>
    </source>
</evidence>
<dbReference type="PROSITE" id="PS51375">
    <property type="entry name" value="PPR"/>
    <property type="match status" value="5"/>
</dbReference>
<feature type="compositionally biased region" description="Polar residues" evidence="3">
    <location>
        <begin position="1159"/>
        <end position="1170"/>
    </location>
</feature>
<dbReference type="InterPro" id="IPR011990">
    <property type="entry name" value="TPR-like_helical_dom_sf"/>
</dbReference>
<feature type="region of interest" description="Disordered" evidence="3">
    <location>
        <begin position="107"/>
        <end position="156"/>
    </location>
</feature>
<dbReference type="PANTHER" id="PTHR47942">
    <property type="entry name" value="TETRATRICOPEPTIDE REPEAT (TPR)-LIKE SUPERFAMILY PROTEIN-RELATED"/>
    <property type="match status" value="1"/>
</dbReference>
<sequence>MIEPLAAAVFNSFLPSRSTAGHFSLQAAARAASRPMRSGFPQKFFTPQPRRARGKEKSQIIVREECSQCTEWSIYANDERCCAMMHSIWCTRRNRLLMMTEVIPTRHRSIRRQPPHPARSIRHSPSVLTVAGTHVSQRRHASNTSDSPPSPPPSKSNLEEIAWQKFLWHMNSAEEFDIRTVWHTFDALGSKRDSLKPEDILLFIEKSVTHVERLYYRTDPFDFLHTWGYRIRPLLDDVGNQITPLSTLDHWHRCLQIRAMALTGDTKQATSAVSKLQSFVDEEHMVRLLVAYESLVKSIWRHYDAYRVLDFLVLEWKSLGSHLIRRSAKGYSKDLGHQSHCLRRTAHDIIETIAEPAIVLAERRHWIENRRFRTGQLFMEVLCTRDLPEDGLAVLEEMERQSISVPMSIKLTLVRALVRTDAFEQANALFRSLTPKTTKNSHFKYYVSTGLYLFAHQGDVGRVQEKWIQLEEHGWISTADVAMVLYVYAVRGSTEEVVRLFDEFFIAPGSDDTVIIPNIVHYTIVIYAHAQRSDFDGMNAWLETMSKAGITPDEYVYSVILKSFAKRGEVDSLASVLDQMRSADMQPSVILYTSAITLLAQRRDPVGAEALYKRAIEEGVVPDRHMVTALMNAHVEAASWQGVIRAFDYLKSSPARHMRLSIEVYNTLFKAYVLIGAPFDIVSNLFSKLEGTRIRPNSYTFALLIQSACDAGRMDIASEIFQKMDNQTRHRELNIHINAYVLTIIMAGFLRINDKVRAKSVYDDMRARKIQPHSMTFAAILKAYGNENTEESLRIAENFLSSLIDAKEIPWVQPTGGHSSALEHIYRPLMDVYARQEKPEEVERHLQKMLDAGGEATLGVLTALLHAYCRSGRIASALQVWPQIFQLGLRYFRTDSLFSSQNKAQDEDEDEESQTKRQANILCVPLSIYMDALSAAGMHLEIAAVWKKMSMHGFTFDSQNWNHLAIALARAGEPERAFEVLEKVILPYQQRSREILAERNQQPENPLTFEPSDKDKKTDVEPAFEGPSHDRERRAIAVKIATQQSKFGQLDAGHENDFAHSLHILHQVSPSWSIWRPNSVTLSLLGRVLASLESGVPVRPMKPYQKIQRVDQAEEWEQRRARVNLAADILHRICRDFPHAVRAVKEHEWRSSRNRMGRAQNTNTRRMTLG</sequence>
<evidence type="ECO:0008006" key="6">
    <source>
        <dbReference type="Google" id="ProtNLM"/>
    </source>
</evidence>
<dbReference type="OrthoDB" id="185373at2759"/>
<dbReference type="HOGENOM" id="CLU_007929_0_0_1"/>
<organism evidence="4 5">
    <name type="scientific">Piloderma croceum (strain F 1598)</name>
    <dbReference type="NCBI Taxonomy" id="765440"/>
    <lineage>
        <taxon>Eukaryota</taxon>
        <taxon>Fungi</taxon>
        <taxon>Dikarya</taxon>
        <taxon>Basidiomycota</taxon>
        <taxon>Agaricomycotina</taxon>
        <taxon>Agaricomycetes</taxon>
        <taxon>Agaricomycetidae</taxon>
        <taxon>Atheliales</taxon>
        <taxon>Atheliaceae</taxon>
        <taxon>Piloderma</taxon>
    </lineage>
</organism>
<dbReference type="PANTHER" id="PTHR47942:SF63">
    <property type="entry name" value="PENTATRICOPEPTIDE REPEAT-CONTAINING PROTEIN"/>
    <property type="match status" value="1"/>
</dbReference>
<dbReference type="InterPro" id="IPR002885">
    <property type="entry name" value="PPR_rpt"/>
</dbReference>
<feature type="region of interest" description="Disordered" evidence="3">
    <location>
        <begin position="997"/>
        <end position="1032"/>
    </location>
</feature>
<feature type="region of interest" description="Disordered" evidence="3">
    <location>
        <begin position="1148"/>
        <end position="1170"/>
    </location>
</feature>
<evidence type="ECO:0000313" key="4">
    <source>
        <dbReference type="EMBL" id="KIM91205.1"/>
    </source>
</evidence>
<protein>
    <recommendedName>
        <fullName evidence="6">Pentacotripeptide-repeat region of PRORP domain-containing protein</fullName>
    </recommendedName>
</protein>
<feature type="repeat" description="PPR" evidence="2">
    <location>
        <begin position="518"/>
        <end position="552"/>
    </location>
</feature>
<dbReference type="InParanoid" id="A0A0C3G4N8"/>
<evidence type="ECO:0000256" key="2">
    <source>
        <dbReference type="PROSITE-ProRule" id="PRU00708"/>
    </source>
</evidence>
<dbReference type="InterPro" id="IPR051222">
    <property type="entry name" value="PPR/CCM1_RNA-binding"/>
</dbReference>
<name>A0A0C3G4N8_PILCF</name>
<accession>A0A0C3G4N8</accession>
<dbReference type="Proteomes" id="UP000054166">
    <property type="component" value="Unassembled WGS sequence"/>
</dbReference>